<accession>A0A9Q8PIV6</accession>
<organism evidence="1 2">
    <name type="scientific">Passalora fulva</name>
    <name type="common">Tomato leaf mold</name>
    <name type="synonym">Cladosporium fulvum</name>
    <dbReference type="NCBI Taxonomy" id="5499"/>
    <lineage>
        <taxon>Eukaryota</taxon>
        <taxon>Fungi</taxon>
        <taxon>Dikarya</taxon>
        <taxon>Ascomycota</taxon>
        <taxon>Pezizomycotina</taxon>
        <taxon>Dothideomycetes</taxon>
        <taxon>Dothideomycetidae</taxon>
        <taxon>Mycosphaerellales</taxon>
        <taxon>Mycosphaerellaceae</taxon>
        <taxon>Fulvia</taxon>
    </lineage>
</organism>
<dbReference type="AlphaFoldDB" id="A0A9Q8PIV6"/>
<keyword evidence="2" id="KW-1185">Reference proteome</keyword>
<gene>
    <name evidence="1" type="ORF">CLAFUR5_11924</name>
</gene>
<dbReference type="Proteomes" id="UP000756132">
    <property type="component" value="Chromosome 10"/>
</dbReference>
<name>A0A9Q8PIV6_PASFU</name>
<dbReference type="GeneID" id="71991802"/>
<evidence type="ECO:0000313" key="2">
    <source>
        <dbReference type="Proteomes" id="UP000756132"/>
    </source>
</evidence>
<dbReference type="EMBL" id="CP090172">
    <property type="protein sequence ID" value="UJO23209.1"/>
    <property type="molecule type" value="Genomic_DNA"/>
</dbReference>
<dbReference type="KEGG" id="ffu:CLAFUR5_11924"/>
<sequence length="86" mass="9890">MAWHCGQRLFSQPAANQSLFKSQHVESQTEEYPVLPYTTFTDNMPTWVDANRQFAHVATHDTVILNPTTHSVEMLLEEDSASRERL</sequence>
<evidence type="ECO:0000313" key="1">
    <source>
        <dbReference type="EMBL" id="UJO23209.1"/>
    </source>
</evidence>
<reference evidence="1" key="1">
    <citation type="submission" date="2021-12" db="EMBL/GenBank/DDBJ databases">
        <authorList>
            <person name="Zaccaron A."/>
            <person name="Stergiopoulos I."/>
        </authorList>
    </citation>
    <scope>NUCLEOTIDE SEQUENCE</scope>
    <source>
        <strain evidence="1">Race5_Kim</strain>
    </source>
</reference>
<dbReference type="RefSeq" id="XP_047767575.1">
    <property type="nucleotide sequence ID" value="XM_047911072.1"/>
</dbReference>
<reference evidence="1" key="2">
    <citation type="journal article" date="2022" name="Microb. Genom.">
        <title>A chromosome-scale genome assembly of the tomato pathogen Cladosporium fulvum reveals a compartmentalized genome architecture and the presence of a dispensable chromosome.</title>
        <authorList>
            <person name="Zaccaron A.Z."/>
            <person name="Chen L.H."/>
            <person name="Samaras A."/>
            <person name="Stergiopoulos I."/>
        </authorList>
    </citation>
    <scope>NUCLEOTIDE SEQUENCE</scope>
    <source>
        <strain evidence="1">Race5_Kim</strain>
    </source>
</reference>
<protein>
    <submittedName>
        <fullName evidence="1">Uncharacterized protein</fullName>
    </submittedName>
</protein>
<proteinExistence type="predicted"/>